<dbReference type="AlphaFoldDB" id="A0A1I3VG67"/>
<dbReference type="GO" id="GO:0046872">
    <property type="term" value="F:metal ion binding"/>
    <property type="evidence" value="ECO:0007669"/>
    <property type="project" value="UniProtKB-KW"/>
</dbReference>
<evidence type="ECO:0000256" key="7">
    <source>
        <dbReference type="SAM" id="MobiDB-lite"/>
    </source>
</evidence>
<feature type="compositionally biased region" description="Basic and acidic residues" evidence="7">
    <location>
        <begin position="1"/>
        <end position="22"/>
    </location>
</feature>
<dbReference type="Proteomes" id="UP000199111">
    <property type="component" value="Unassembled WGS sequence"/>
</dbReference>
<evidence type="ECO:0000313" key="8">
    <source>
        <dbReference type="EMBL" id="SFJ94404.1"/>
    </source>
</evidence>
<dbReference type="FunFam" id="1.10.10.1590:FF:000001">
    <property type="entry name" value="NADH-quinone oxidoreductase subunit E"/>
    <property type="match status" value="1"/>
</dbReference>
<evidence type="ECO:0000256" key="4">
    <source>
        <dbReference type="ARBA" id="ARBA00023004"/>
    </source>
</evidence>
<keyword evidence="2" id="KW-0001">2Fe-2S</keyword>
<feature type="compositionally biased region" description="Basic and acidic residues" evidence="7">
    <location>
        <begin position="36"/>
        <end position="47"/>
    </location>
</feature>
<dbReference type="InterPro" id="IPR002023">
    <property type="entry name" value="NuoE-like"/>
</dbReference>
<dbReference type="InterPro" id="IPR041921">
    <property type="entry name" value="NuoE_N"/>
</dbReference>
<dbReference type="CDD" id="cd03064">
    <property type="entry name" value="TRX_Fd_NuoE"/>
    <property type="match status" value="1"/>
</dbReference>
<accession>A0A1I3VG67</accession>
<evidence type="ECO:0000256" key="1">
    <source>
        <dbReference type="ARBA" id="ARBA00010643"/>
    </source>
</evidence>
<keyword evidence="3" id="KW-0479">Metal-binding</keyword>
<dbReference type="GO" id="GO:0051537">
    <property type="term" value="F:2 iron, 2 sulfur cluster binding"/>
    <property type="evidence" value="ECO:0007669"/>
    <property type="project" value="UniProtKB-KW"/>
</dbReference>
<dbReference type="NCBIfam" id="TIGR01958">
    <property type="entry name" value="nuoE_fam"/>
    <property type="match status" value="1"/>
</dbReference>
<evidence type="ECO:0000256" key="5">
    <source>
        <dbReference type="ARBA" id="ARBA00023014"/>
    </source>
</evidence>
<reference evidence="9" key="1">
    <citation type="submission" date="2016-10" db="EMBL/GenBank/DDBJ databases">
        <authorList>
            <person name="Varghese N."/>
            <person name="Submissions S."/>
        </authorList>
    </citation>
    <scope>NUCLEOTIDE SEQUENCE [LARGE SCALE GENOMIC DNA]</scope>
    <source>
        <strain evidence="9">CGMCC 4.2126</strain>
    </source>
</reference>
<dbReference type="NCBIfam" id="NF005721">
    <property type="entry name" value="PRK07539.1-1"/>
    <property type="match status" value="1"/>
</dbReference>
<dbReference type="Pfam" id="PF01257">
    <property type="entry name" value="2Fe-2S_thioredx"/>
    <property type="match status" value="1"/>
</dbReference>
<comment type="cofactor">
    <cofactor evidence="6">
        <name>[2Fe-2S] cluster</name>
        <dbReference type="ChEBI" id="CHEBI:190135"/>
    </cofactor>
</comment>
<dbReference type="Gene3D" id="3.40.30.10">
    <property type="entry name" value="Glutaredoxin"/>
    <property type="match status" value="1"/>
</dbReference>
<evidence type="ECO:0000256" key="3">
    <source>
        <dbReference type="ARBA" id="ARBA00022723"/>
    </source>
</evidence>
<organism evidence="8 9">
    <name type="scientific">Streptosporangium canum</name>
    <dbReference type="NCBI Taxonomy" id="324952"/>
    <lineage>
        <taxon>Bacteria</taxon>
        <taxon>Bacillati</taxon>
        <taxon>Actinomycetota</taxon>
        <taxon>Actinomycetes</taxon>
        <taxon>Streptosporangiales</taxon>
        <taxon>Streptosporangiaceae</taxon>
        <taxon>Streptosporangium</taxon>
    </lineage>
</organism>
<keyword evidence="4" id="KW-0408">Iron</keyword>
<dbReference type="GO" id="GO:0003954">
    <property type="term" value="F:NADH dehydrogenase activity"/>
    <property type="evidence" value="ECO:0007669"/>
    <property type="project" value="TreeGrafter"/>
</dbReference>
<dbReference type="InterPro" id="IPR042128">
    <property type="entry name" value="NuoE_dom"/>
</dbReference>
<evidence type="ECO:0000256" key="2">
    <source>
        <dbReference type="ARBA" id="ARBA00022714"/>
    </source>
</evidence>
<feature type="region of interest" description="Disordered" evidence="7">
    <location>
        <begin position="1"/>
        <end position="47"/>
    </location>
</feature>
<dbReference type="SUPFAM" id="SSF52833">
    <property type="entry name" value="Thioredoxin-like"/>
    <property type="match status" value="1"/>
</dbReference>
<comment type="similarity">
    <text evidence="1">Belongs to the complex I 24 kDa subunit family.</text>
</comment>
<gene>
    <name evidence="8" type="ORF">SAMN05216275_11492</name>
</gene>
<dbReference type="InterPro" id="IPR036249">
    <property type="entry name" value="Thioredoxin-like_sf"/>
</dbReference>
<proteinExistence type="inferred from homology"/>
<protein>
    <submittedName>
        <fullName evidence="8">NADH dehydrogenase subunit E</fullName>
    </submittedName>
</protein>
<dbReference type="Gene3D" id="1.10.10.1590">
    <property type="entry name" value="NADH-quinone oxidoreductase subunit E"/>
    <property type="match status" value="1"/>
</dbReference>
<name>A0A1I3VG67_9ACTN</name>
<sequence>MSGEPTSERSGRPRDEAVRVANEEGSATVDTGGEPTSERSGRPRDEAVRVANEEGSAIVSTGYTPEVRERLERDAKEIIGRYPKPRSALLPLLHLVQSEDGYVSDDGQEFCAEMLGLSKAEVVGVSTFYTMYKRKPMGDYHVGVCINTLCAVMGGDQIWDELSEHAGVGHDETTPDGKISLERLECNAACDFAPVMMVNWEFFDNQTPASAKQLVDDLRDGKEISPTRGPKKLCTFKEASRVLSGLPDGLAADGPSASGPSLEGLKIAKANGWKAPEAP</sequence>
<keyword evidence="9" id="KW-1185">Reference proteome</keyword>
<dbReference type="PANTHER" id="PTHR10371">
    <property type="entry name" value="NADH DEHYDROGENASE UBIQUINONE FLAVOPROTEIN 2, MITOCHONDRIAL"/>
    <property type="match status" value="1"/>
</dbReference>
<keyword evidence="5" id="KW-0411">Iron-sulfur</keyword>
<evidence type="ECO:0000313" key="9">
    <source>
        <dbReference type="Proteomes" id="UP000199111"/>
    </source>
</evidence>
<dbReference type="EMBL" id="FOQY01000014">
    <property type="protein sequence ID" value="SFJ94404.1"/>
    <property type="molecule type" value="Genomic_DNA"/>
</dbReference>
<evidence type="ECO:0000256" key="6">
    <source>
        <dbReference type="ARBA" id="ARBA00034078"/>
    </source>
</evidence>
<dbReference type="PANTHER" id="PTHR10371:SF3">
    <property type="entry name" value="NADH DEHYDROGENASE [UBIQUINONE] FLAVOPROTEIN 2, MITOCHONDRIAL"/>
    <property type="match status" value="1"/>
</dbReference>